<gene>
    <name evidence="1" type="ORF">RIB2604_01704850</name>
</gene>
<sequence>MAENLELGILRTICQVRAGTLGEERIAGVGTLRDGPGWSLRESLDSGWIDGVDTGERNWRG</sequence>
<protein>
    <submittedName>
        <fullName evidence="1">Lovastatin nonaketide synthase</fullName>
    </submittedName>
</protein>
<dbReference type="AlphaFoldDB" id="A0A146FBT6"/>
<accession>A0A146FBT6</accession>
<reference evidence="2" key="2">
    <citation type="submission" date="2016-02" db="EMBL/GenBank/DDBJ databases">
        <title>Genome sequencing of Aspergillus luchuensis NBRC 4314.</title>
        <authorList>
            <person name="Yamada O."/>
        </authorList>
    </citation>
    <scope>NUCLEOTIDE SEQUENCE [LARGE SCALE GENOMIC DNA]</scope>
    <source>
        <strain evidence="2">RIB 2604</strain>
    </source>
</reference>
<organism evidence="1 2">
    <name type="scientific">Aspergillus kawachii</name>
    <name type="common">White koji mold</name>
    <name type="synonym">Aspergillus awamori var. kawachi</name>
    <dbReference type="NCBI Taxonomy" id="1069201"/>
    <lineage>
        <taxon>Eukaryota</taxon>
        <taxon>Fungi</taxon>
        <taxon>Dikarya</taxon>
        <taxon>Ascomycota</taxon>
        <taxon>Pezizomycotina</taxon>
        <taxon>Eurotiomycetes</taxon>
        <taxon>Eurotiomycetidae</taxon>
        <taxon>Eurotiales</taxon>
        <taxon>Aspergillaceae</taxon>
        <taxon>Aspergillus</taxon>
        <taxon>Aspergillus subgen. Circumdati</taxon>
    </lineage>
</organism>
<evidence type="ECO:0000313" key="1">
    <source>
        <dbReference type="EMBL" id="GAT23347.1"/>
    </source>
</evidence>
<proteinExistence type="predicted"/>
<dbReference type="EMBL" id="BCWF01000017">
    <property type="protein sequence ID" value="GAT23347.1"/>
    <property type="molecule type" value="Genomic_DNA"/>
</dbReference>
<dbReference type="Proteomes" id="UP000075230">
    <property type="component" value="Unassembled WGS sequence"/>
</dbReference>
<reference evidence="1 2" key="1">
    <citation type="journal article" date="2016" name="DNA Res.">
        <title>Genome sequence of Aspergillus luchuensis NBRC 4314.</title>
        <authorList>
            <person name="Yamada O."/>
            <person name="Machida M."/>
            <person name="Hosoyama A."/>
            <person name="Goto M."/>
            <person name="Takahashi T."/>
            <person name="Futagami T."/>
            <person name="Yamagata Y."/>
            <person name="Takeuchi M."/>
            <person name="Kobayashi T."/>
            <person name="Koike H."/>
            <person name="Abe K."/>
            <person name="Asai K."/>
            <person name="Arita M."/>
            <person name="Fujita N."/>
            <person name="Fukuda K."/>
            <person name="Higa K."/>
            <person name="Horikawa H."/>
            <person name="Ishikawa T."/>
            <person name="Jinno K."/>
            <person name="Kato Y."/>
            <person name="Kirimura K."/>
            <person name="Mizutani O."/>
            <person name="Nakasone K."/>
            <person name="Sano M."/>
            <person name="Shiraishi Y."/>
            <person name="Tsukahara M."/>
            <person name="Gomi K."/>
        </authorList>
    </citation>
    <scope>NUCLEOTIDE SEQUENCE [LARGE SCALE GENOMIC DNA]</scope>
    <source>
        <strain evidence="1 2">RIB 2604</strain>
    </source>
</reference>
<name>A0A146FBT6_ASPKA</name>
<evidence type="ECO:0000313" key="2">
    <source>
        <dbReference type="Proteomes" id="UP000075230"/>
    </source>
</evidence>
<comment type="caution">
    <text evidence="1">The sequence shown here is derived from an EMBL/GenBank/DDBJ whole genome shotgun (WGS) entry which is preliminary data.</text>
</comment>